<dbReference type="AlphaFoldDB" id="F0ZHG0"/>
<keyword evidence="9" id="KW-0809">Transit peptide</keyword>
<keyword evidence="13 18" id="KW-0411">Iron-sulfur</keyword>
<dbReference type="eggNOG" id="KOG2415">
    <property type="taxonomic scope" value="Eukaryota"/>
</dbReference>
<dbReference type="InterPro" id="IPR040156">
    <property type="entry name" value="ETF-QO"/>
</dbReference>
<evidence type="ECO:0000256" key="9">
    <source>
        <dbReference type="ARBA" id="ARBA00022946"/>
    </source>
</evidence>
<evidence type="ECO:0000256" key="11">
    <source>
        <dbReference type="ARBA" id="ARBA00023002"/>
    </source>
</evidence>
<keyword evidence="11 18" id="KW-0560">Oxidoreductase</keyword>
<dbReference type="RefSeq" id="XP_003286861.1">
    <property type="nucleotide sequence ID" value="XM_003286813.1"/>
</dbReference>
<evidence type="ECO:0000259" key="19">
    <source>
        <dbReference type="Pfam" id="PF05187"/>
    </source>
</evidence>
<dbReference type="FunFam" id="3.30.70.20:FF:000015">
    <property type="entry name" value="Electron transfer flavoprotein-ubiquinone oxidoreductase"/>
    <property type="match status" value="1"/>
</dbReference>
<dbReference type="Gene3D" id="3.50.50.60">
    <property type="entry name" value="FAD/NAD(P)-binding domain"/>
    <property type="match status" value="1"/>
</dbReference>
<protein>
    <recommendedName>
        <fullName evidence="18">Electron transfer flavoprotein-ubiquinone oxidoreductase</fullName>
        <shortName evidence="18">ETF-QO</shortName>
        <ecNumber evidence="18">1.5.5.1</ecNumber>
    </recommendedName>
</protein>
<dbReference type="InterPro" id="IPR049398">
    <property type="entry name" value="ETF-QO/FixC_UQ-bd"/>
</dbReference>
<name>F0ZHG0_DICPU</name>
<organism evidence="21 22">
    <name type="scientific">Dictyostelium purpureum</name>
    <name type="common">Slime mold</name>
    <dbReference type="NCBI Taxonomy" id="5786"/>
    <lineage>
        <taxon>Eukaryota</taxon>
        <taxon>Amoebozoa</taxon>
        <taxon>Evosea</taxon>
        <taxon>Eumycetozoa</taxon>
        <taxon>Dictyostelia</taxon>
        <taxon>Dictyosteliales</taxon>
        <taxon>Dictyosteliaceae</taxon>
        <taxon>Dictyostelium</taxon>
    </lineage>
</organism>
<keyword evidence="4 18" id="KW-0813">Transport</keyword>
<keyword evidence="7" id="KW-0999">Mitochondrion inner membrane</keyword>
<dbReference type="OMA" id="INFQNCV"/>
<feature type="domain" description="ETF-QO/FixC ubiquinone-binding" evidence="20">
    <location>
        <begin position="257"/>
        <end position="350"/>
    </location>
</feature>
<dbReference type="Proteomes" id="UP000001064">
    <property type="component" value="Unassembled WGS sequence"/>
</dbReference>
<comment type="cofactor">
    <cofactor evidence="1 18">
        <name>FAD</name>
        <dbReference type="ChEBI" id="CHEBI:57692"/>
    </cofactor>
</comment>
<dbReference type="Pfam" id="PF21162">
    <property type="entry name" value="ETFQO_UQ-bd"/>
    <property type="match status" value="1"/>
</dbReference>
<evidence type="ECO:0000256" key="10">
    <source>
        <dbReference type="ARBA" id="ARBA00022982"/>
    </source>
</evidence>
<evidence type="ECO:0000256" key="7">
    <source>
        <dbReference type="ARBA" id="ARBA00022792"/>
    </source>
</evidence>
<accession>F0ZHG0</accession>
<keyword evidence="5 18" id="KW-0285">Flavoprotein</keyword>
<comment type="catalytic activity">
    <reaction evidence="17 18">
        <text>a ubiquinone + reduced [electron-transfer flavoprotein] = a ubiquinol + oxidized [electron-transfer flavoprotein] + H(+)</text>
        <dbReference type="Rhea" id="RHEA:24052"/>
        <dbReference type="Rhea" id="RHEA-COMP:9565"/>
        <dbReference type="Rhea" id="RHEA-COMP:9566"/>
        <dbReference type="Rhea" id="RHEA-COMP:10685"/>
        <dbReference type="Rhea" id="RHEA-COMP:10686"/>
        <dbReference type="ChEBI" id="CHEBI:15378"/>
        <dbReference type="ChEBI" id="CHEBI:16389"/>
        <dbReference type="ChEBI" id="CHEBI:17976"/>
        <dbReference type="ChEBI" id="CHEBI:57692"/>
        <dbReference type="ChEBI" id="CHEBI:58307"/>
        <dbReference type="EC" id="1.5.5.1"/>
    </reaction>
</comment>
<dbReference type="GO" id="GO:0005743">
    <property type="term" value="C:mitochondrial inner membrane"/>
    <property type="evidence" value="ECO:0000318"/>
    <property type="project" value="GO_Central"/>
</dbReference>
<evidence type="ECO:0000256" key="12">
    <source>
        <dbReference type="ARBA" id="ARBA00023004"/>
    </source>
</evidence>
<evidence type="ECO:0000256" key="2">
    <source>
        <dbReference type="ARBA" id="ARBA00004273"/>
    </source>
</evidence>
<dbReference type="SUPFAM" id="SSF51905">
    <property type="entry name" value="FAD/NAD(P)-binding domain"/>
    <property type="match status" value="1"/>
</dbReference>
<comment type="similarity">
    <text evidence="3">Belongs to the ETF-QO/FixC family.</text>
</comment>
<keyword evidence="8 18" id="KW-0274">FAD</keyword>
<comment type="subcellular location">
    <subcellularLocation>
        <location evidence="2">Mitochondrion inner membrane</location>
    </subcellularLocation>
</comment>
<dbReference type="OrthoDB" id="437331at2759"/>
<keyword evidence="14 18" id="KW-0830">Ubiquinone</keyword>
<dbReference type="InParanoid" id="F0ZHG0"/>
<evidence type="ECO:0000256" key="3">
    <source>
        <dbReference type="ARBA" id="ARBA00006796"/>
    </source>
</evidence>
<dbReference type="InterPro" id="IPR007859">
    <property type="entry name" value="ETF-QO/FixX_C"/>
</dbReference>
<sequence length="595" mass="65562">MLNRLSLCSTKNFNKISQGFLKSKTNVFGSSSIRSTYSSIRFFSTTEELPPRESDQFDVVIVGAGPAGLSAAIRFKQLSEKAGKDLRVCIVEKGAEVGAHILSGAVMDPKAMNELIPDWKEKGAPLITEATNDKFMFLTENSSIRLPTPRLMHNEGNYIISLGNVTRWLAQQAEELGVEIYPAFPASEVLYDENGAVRGIATADMGIGKDGKPTSNYARGMELNGKLTLFAEGCRGSLTKTLFDKFDLRKDCLPQTFGLGIKETWEVLPEKHQKGLVVHSLGYPLDLNTMGGGFIYHGENNTVSLGLVVGLDYSNPYLNPYQEFQKMKLHPFVKDMLEGGSCIQYGARTINEGGYQSIPKLIFPGGALIGCTAGFVNVPKIKGSHYAMKTGMLAAEAAFPKLIEEDSESKPLLIEDYPKNLDNSWVIKELKEVRNIRPALHWGFIPGMIYGAIEMYLLRGRGPWSLSHGKDNETLTPAAQSKKIEYKKPDNNITFDLMTSVMRSGTGHEENQPSHLKVADRKLAKEVNYDVYDGPEGRYCPAGVYEWIEGEKGPTLQINAANCLHCKTCDIKDPKQNINWTTPEGGGGGPAYQSF</sequence>
<dbReference type="SUPFAM" id="SSF54862">
    <property type="entry name" value="4Fe-4S ferredoxins"/>
    <property type="match status" value="1"/>
</dbReference>
<dbReference type="Pfam" id="PF13450">
    <property type="entry name" value="NAD_binding_8"/>
    <property type="match status" value="1"/>
</dbReference>
<dbReference type="GO" id="GO:0051539">
    <property type="term" value="F:4 iron, 4 sulfur cluster binding"/>
    <property type="evidence" value="ECO:0007669"/>
    <property type="project" value="UniProtKB-UniRule"/>
</dbReference>
<dbReference type="VEuPathDB" id="AmoebaDB:DICPUDRAFT_150863"/>
<evidence type="ECO:0000256" key="5">
    <source>
        <dbReference type="ARBA" id="ARBA00022630"/>
    </source>
</evidence>
<dbReference type="Gene3D" id="3.30.70.20">
    <property type="match status" value="1"/>
</dbReference>
<dbReference type="SUPFAM" id="SSF54373">
    <property type="entry name" value="FAD-linked reductases, C-terminal domain"/>
    <property type="match status" value="1"/>
</dbReference>
<dbReference type="GeneID" id="10500263"/>
<evidence type="ECO:0000256" key="14">
    <source>
        <dbReference type="ARBA" id="ARBA00023075"/>
    </source>
</evidence>
<dbReference type="GO" id="GO:0046872">
    <property type="term" value="F:metal ion binding"/>
    <property type="evidence" value="ECO:0007669"/>
    <property type="project" value="UniProtKB-KW"/>
</dbReference>
<feature type="domain" description="ETF-QO/FixX C-terminal" evidence="19">
    <location>
        <begin position="492"/>
        <end position="593"/>
    </location>
</feature>
<evidence type="ECO:0000256" key="16">
    <source>
        <dbReference type="ARBA" id="ARBA00023136"/>
    </source>
</evidence>
<evidence type="ECO:0000256" key="15">
    <source>
        <dbReference type="ARBA" id="ARBA00023128"/>
    </source>
</evidence>
<dbReference type="PANTHER" id="PTHR10617">
    <property type="entry name" value="ELECTRON TRANSFER FLAVOPROTEIN-UBIQUINONE OXIDOREDUCTASE"/>
    <property type="match status" value="1"/>
</dbReference>
<proteinExistence type="inferred from homology"/>
<reference evidence="22" key="1">
    <citation type="journal article" date="2011" name="Genome Biol.">
        <title>Comparative genomics of the social amoebae Dictyostelium discoideum and Dictyostelium purpureum.</title>
        <authorList>
            <consortium name="US DOE Joint Genome Institute (JGI-PGF)"/>
            <person name="Sucgang R."/>
            <person name="Kuo A."/>
            <person name="Tian X."/>
            <person name="Salerno W."/>
            <person name="Parikh A."/>
            <person name="Feasley C.L."/>
            <person name="Dalin E."/>
            <person name="Tu H."/>
            <person name="Huang E."/>
            <person name="Barry K."/>
            <person name="Lindquist E."/>
            <person name="Shapiro H."/>
            <person name="Bruce D."/>
            <person name="Schmutz J."/>
            <person name="Salamov A."/>
            <person name="Fey P."/>
            <person name="Gaudet P."/>
            <person name="Anjard C."/>
            <person name="Babu M.M."/>
            <person name="Basu S."/>
            <person name="Bushmanova Y."/>
            <person name="van der Wel H."/>
            <person name="Katoh-Kurasawa M."/>
            <person name="Dinh C."/>
            <person name="Coutinho P.M."/>
            <person name="Saito T."/>
            <person name="Elias M."/>
            <person name="Schaap P."/>
            <person name="Kay R.R."/>
            <person name="Henrissat B."/>
            <person name="Eichinger L."/>
            <person name="Rivero F."/>
            <person name="Putnam N.H."/>
            <person name="West C.M."/>
            <person name="Loomis W.F."/>
            <person name="Chisholm R.L."/>
            <person name="Shaulsky G."/>
            <person name="Strassmann J.E."/>
            <person name="Queller D.C."/>
            <person name="Kuspa A."/>
            <person name="Grigoriev I.V."/>
        </authorList>
    </citation>
    <scope>NUCLEOTIDE SEQUENCE [LARGE SCALE GENOMIC DNA]</scope>
    <source>
        <strain evidence="22">QSDP1</strain>
    </source>
</reference>
<dbReference type="Gene3D" id="3.30.9.90">
    <property type="match status" value="1"/>
</dbReference>
<keyword evidence="15" id="KW-0496">Mitochondrion</keyword>
<dbReference type="EMBL" id="GL871021">
    <property type="protein sequence ID" value="EGC36623.1"/>
    <property type="molecule type" value="Genomic_DNA"/>
</dbReference>
<dbReference type="PANTHER" id="PTHR10617:SF107">
    <property type="entry name" value="ELECTRON TRANSFER FLAVOPROTEIN-UBIQUINONE OXIDOREDUCTASE, MITOCHONDRIAL"/>
    <property type="match status" value="1"/>
</dbReference>
<dbReference type="STRING" id="5786.F0ZHG0"/>
<dbReference type="FunCoup" id="F0ZHG0">
    <property type="interactions" value="594"/>
</dbReference>
<comment type="function">
    <text evidence="18">Accepts electrons from ETF and reduces ubiquinone.</text>
</comment>
<keyword evidence="12 18" id="KW-0408">Iron</keyword>
<dbReference type="GO" id="GO:0022900">
    <property type="term" value="P:electron transport chain"/>
    <property type="evidence" value="ECO:0000318"/>
    <property type="project" value="GO_Central"/>
</dbReference>
<dbReference type="Pfam" id="PF05187">
    <property type="entry name" value="Fer4_ETF_QO"/>
    <property type="match status" value="1"/>
</dbReference>
<evidence type="ECO:0000256" key="4">
    <source>
        <dbReference type="ARBA" id="ARBA00022448"/>
    </source>
</evidence>
<evidence type="ECO:0000256" key="6">
    <source>
        <dbReference type="ARBA" id="ARBA00022723"/>
    </source>
</evidence>
<dbReference type="InterPro" id="IPR036188">
    <property type="entry name" value="FAD/NAD-bd_sf"/>
</dbReference>
<evidence type="ECO:0000256" key="1">
    <source>
        <dbReference type="ARBA" id="ARBA00001974"/>
    </source>
</evidence>
<evidence type="ECO:0000256" key="8">
    <source>
        <dbReference type="ARBA" id="ARBA00022827"/>
    </source>
</evidence>
<keyword evidence="6 18" id="KW-0479">Metal-binding</keyword>
<dbReference type="EC" id="1.5.5.1" evidence="18"/>
<dbReference type="KEGG" id="dpp:DICPUDRAFT_150863"/>
<evidence type="ECO:0000256" key="17">
    <source>
        <dbReference type="ARBA" id="ARBA00052682"/>
    </source>
</evidence>
<gene>
    <name evidence="21" type="ORF">DICPUDRAFT_150863</name>
</gene>
<evidence type="ECO:0000313" key="21">
    <source>
        <dbReference type="EMBL" id="EGC36623.1"/>
    </source>
</evidence>
<evidence type="ECO:0000256" key="13">
    <source>
        <dbReference type="ARBA" id="ARBA00023014"/>
    </source>
</evidence>
<keyword evidence="22" id="KW-1185">Reference proteome</keyword>
<keyword evidence="16" id="KW-0472">Membrane</keyword>
<evidence type="ECO:0000313" key="22">
    <source>
        <dbReference type="Proteomes" id="UP000001064"/>
    </source>
</evidence>
<dbReference type="GO" id="GO:0004174">
    <property type="term" value="F:electron-transferring-flavoprotein dehydrogenase activity"/>
    <property type="evidence" value="ECO:0000318"/>
    <property type="project" value="GO_Central"/>
</dbReference>
<evidence type="ECO:0000259" key="20">
    <source>
        <dbReference type="Pfam" id="PF21162"/>
    </source>
</evidence>
<keyword evidence="10 18" id="KW-0249">Electron transport</keyword>
<comment type="cofactor">
    <cofactor evidence="18">
        <name>[4Fe-4S] cluster</name>
        <dbReference type="ChEBI" id="CHEBI:49883"/>
    </cofactor>
    <text evidence="18">Binds 1 [4Fe-4S] cluster.</text>
</comment>
<evidence type="ECO:0000256" key="18">
    <source>
        <dbReference type="RuleBase" id="RU366068"/>
    </source>
</evidence>